<sequence>MPSLFVIVTYSILGYSLLYIIVLMYIPSCIGVIAPWRTKSKEGMNNDDRLRPTHKETYETVKKNKNRQRSELTPDEDGIYMQLITEIESSLEPALFRYIFENADSITSAPMSDDSISKISKINEVSKFIEYIGAYPQILKNMG</sequence>
<feature type="region of interest" description="Disordered" evidence="1">
    <location>
        <begin position="43"/>
        <end position="71"/>
    </location>
</feature>
<reference evidence="3" key="1">
    <citation type="journal article" date="2020" name="Nature">
        <title>Giant virus diversity and host interactions through global metagenomics.</title>
        <authorList>
            <person name="Schulz F."/>
            <person name="Roux S."/>
            <person name="Paez-Espino D."/>
            <person name="Jungbluth S."/>
            <person name="Walsh D.A."/>
            <person name="Denef V.J."/>
            <person name="McMahon K.D."/>
            <person name="Konstantinidis K.T."/>
            <person name="Eloe-Fadrosh E.A."/>
            <person name="Kyrpides N.C."/>
            <person name="Woyke T."/>
        </authorList>
    </citation>
    <scope>NUCLEOTIDE SEQUENCE</scope>
    <source>
        <strain evidence="3">GVMAG-M-3300018416-45</strain>
    </source>
</reference>
<evidence type="ECO:0000313" key="3">
    <source>
        <dbReference type="EMBL" id="QHS94672.1"/>
    </source>
</evidence>
<name>A0A6C0BRR4_9ZZZZ</name>
<dbReference type="EMBL" id="MN739229">
    <property type="protein sequence ID" value="QHS94672.1"/>
    <property type="molecule type" value="Genomic_DNA"/>
</dbReference>
<feature type="transmembrane region" description="Helical" evidence="2">
    <location>
        <begin position="12"/>
        <end position="34"/>
    </location>
</feature>
<evidence type="ECO:0000256" key="1">
    <source>
        <dbReference type="SAM" id="MobiDB-lite"/>
    </source>
</evidence>
<protein>
    <submittedName>
        <fullName evidence="3">Uncharacterized protein</fullName>
    </submittedName>
</protein>
<keyword evidence="2" id="KW-0472">Membrane</keyword>
<dbReference type="AlphaFoldDB" id="A0A6C0BRR4"/>
<accession>A0A6C0BRR4</accession>
<keyword evidence="2" id="KW-0812">Transmembrane</keyword>
<proteinExistence type="predicted"/>
<evidence type="ECO:0000256" key="2">
    <source>
        <dbReference type="SAM" id="Phobius"/>
    </source>
</evidence>
<keyword evidence="2" id="KW-1133">Transmembrane helix</keyword>
<organism evidence="3">
    <name type="scientific">viral metagenome</name>
    <dbReference type="NCBI Taxonomy" id="1070528"/>
    <lineage>
        <taxon>unclassified sequences</taxon>
        <taxon>metagenomes</taxon>
        <taxon>organismal metagenomes</taxon>
    </lineage>
</organism>